<dbReference type="PANTHER" id="PTHR38690:SF1">
    <property type="entry name" value="PROTEASE"/>
    <property type="match status" value="1"/>
</dbReference>
<evidence type="ECO:0000313" key="3">
    <source>
        <dbReference type="Proteomes" id="UP000196342"/>
    </source>
</evidence>
<proteinExistence type="predicted"/>
<dbReference type="NCBIfam" id="TIGR02099">
    <property type="entry name" value="YhdP family protein"/>
    <property type="match status" value="1"/>
</dbReference>
<name>A0A202B747_CHRVL</name>
<protein>
    <submittedName>
        <fullName evidence="2">TIGR02099 family protein</fullName>
    </submittedName>
</protein>
<dbReference type="PANTHER" id="PTHR38690">
    <property type="entry name" value="PROTEASE-RELATED"/>
    <property type="match status" value="1"/>
</dbReference>
<evidence type="ECO:0000259" key="1">
    <source>
        <dbReference type="Pfam" id="PF13116"/>
    </source>
</evidence>
<dbReference type="EMBL" id="NHOO01000011">
    <property type="protein sequence ID" value="OVE47406.1"/>
    <property type="molecule type" value="Genomic_DNA"/>
</dbReference>
<dbReference type="InterPro" id="IPR011836">
    <property type="entry name" value="YhdP"/>
</dbReference>
<evidence type="ECO:0000313" key="2">
    <source>
        <dbReference type="EMBL" id="OVE47406.1"/>
    </source>
</evidence>
<sequence>MPLLKKPSSPLSHIHVLRVLKRSLLVLAVSLFTACALVSAAFAAFTFWLLPNLDQYRPRLEQSLSGALGHRVSISRLSGHWQDVAPQFELSGVSIANPVSGQALTLSRVTVQPSWTSLWSWEVRLAMRVDGPAVELRRSVGGTIYLNGFDLTSGPSSDNALGNWLLRQPSLEIRNARLSWEDERLGLPRLDLRQGSLTLERNLLGHRVQLSGVPAATLGKGFQLSASWRGDDINGWPQWSGSVKVALNGARADIWSRYMREMGVLHRGEGDGTLEMSFSDGSVSSLQADVSVRDAAYTPPSARELVLPQLQGKLQLDRQFNGSYKIAASELTLASSTGLAFDKSSIKGQWQPGAKGGGELTLDNVDVGHLTPFIHALGVDANPLFARFSPRGALHDVTLAWKGPVESPASFSVKSRFEALGWQPFADLPGVAGAAGRIEFSETGGRLALDTGKAEVVYPAVFAQALPFDHLSADVSWKQQGSKLDIALRKVAFANADLSGELSGSYRRSGEGAGSVDLSAGIAQIKAARVAAYLPRHVGEHTSSWLRQGLQDGIARNVRMKLAGNLDQFPFPGGKDGEFLVEADIEKARLSYQQGWPTIDDIDARLRFHNEGMQVLAQRASTVGVPLRQVTAVIDQLGADVPWLKIDGQVEDRLDRMLAFTVKSPVDGMLGGFTGRIRAGGPASLKLKLEVPLAGKDSTRVRGDLDFQRNVLRLGGLPLPELDAVQGRLTFTERGVDSKGLQLKAFGGPFRLTAHTGADKRMRFDVSGDADGRTLLQQYLPPLAPLAGGHSRFEGQFVIRDGLESLLLSSSLQGLSLDAPKPFGKPAAAAQPLQLQLRPAPPRFPGAMRLEFQLADALAGRLRLGEDGELQSGALGIGRQPGELPANGLALRLQQPRIDLDEWLPWVSRLDGGKDGAHGNAPLTVDVDTPELSAAGFSLHQVSAKVSHRGQGAQWSAQLRSREAVGQIDYLADGAGQLQADLSRLALSWPLRAEGGSAPSSLKQQLPAMKVHIGELLLQNRSIGQVDMMARRSGSVWRMDPLKLAAPEGTLTGSVQVDEQGAGRVDSRFSLDVANAGKLLARFGQGDVFRNGQGRLSGQLSWPGGLSDLDAAHLSGQMELDFKNGRFAKVDPGAARLLGALSLQSLPRRIRLDFTDVFSDGFAFDTLQGKASVHDGVFRSDRVEMKSPSAEVNIAGSVDLASETQALKVKVVPHVAESVALAAGAALLNPVVGIATLAAQKVLQDPVGKILSLEYEVSGSLKDPQVKRVNVGDPVQIKGKKP</sequence>
<reference evidence="2 3" key="1">
    <citation type="submission" date="2017-05" db="EMBL/GenBank/DDBJ databases">
        <title>Chromobacterium violaceum GHPS1 isolated from Hydrocarbon polluted soil in French Guiana display an awesome secondary metabolite arsenal and a battery of drug and heavy-metal-resistance and detoxification of xenobiotics proteins.</title>
        <authorList>
            <person name="Belbahri L."/>
        </authorList>
    </citation>
    <scope>NUCLEOTIDE SEQUENCE [LARGE SCALE GENOMIC DNA]</scope>
    <source>
        <strain evidence="2 3">GHPS1</strain>
    </source>
</reference>
<accession>A0A202B747</accession>
<dbReference type="PROSITE" id="PS51257">
    <property type="entry name" value="PROKAR_LIPOPROTEIN"/>
    <property type="match status" value="1"/>
</dbReference>
<comment type="caution">
    <text evidence="2">The sequence shown here is derived from an EMBL/GenBank/DDBJ whole genome shotgun (WGS) entry which is preliminary data.</text>
</comment>
<dbReference type="Pfam" id="PF13116">
    <property type="entry name" value="YhdP"/>
    <property type="match status" value="1"/>
</dbReference>
<gene>
    <name evidence="2" type="ORF">CBW21_14045</name>
</gene>
<feature type="domain" description="YhdP central" evidence="1">
    <location>
        <begin position="16"/>
        <end position="1266"/>
    </location>
</feature>
<keyword evidence="3" id="KW-1185">Reference proteome</keyword>
<organism evidence="2 3">
    <name type="scientific">Chromobacterium violaceum</name>
    <dbReference type="NCBI Taxonomy" id="536"/>
    <lineage>
        <taxon>Bacteria</taxon>
        <taxon>Pseudomonadati</taxon>
        <taxon>Pseudomonadota</taxon>
        <taxon>Betaproteobacteria</taxon>
        <taxon>Neisseriales</taxon>
        <taxon>Chromobacteriaceae</taxon>
        <taxon>Chromobacterium</taxon>
    </lineage>
</organism>
<dbReference type="Proteomes" id="UP000196342">
    <property type="component" value="Unassembled WGS sequence"/>
</dbReference>
<dbReference type="InterPro" id="IPR025263">
    <property type="entry name" value="YhdP_central"/>
</dbReference>